<keyword evidence="2" id="KW-1185">Reference proteome</keyword>
<dbReference type="EMBL" id="JBJKFK010008790">
    <property type="protein sequence ID" value="KAL3306976.1"/>
    <property type="molecule type" value="Genomic_DNA"/>
</dbReference>
<dbReference type="Proteomes" id="UP001626550">
    <property type="component" value="Unassembled WGS sequence"/>
</dbReference>
<feature type="non-terminal residue" evidence="1">
    <location>
        <position position="1"/>
    </location>
</feature>
<sequence length="162" mass="17536">PGGTFQCIENGVCPKLHYFVAAQLSDFVKSKGINIPLDDFTPNDMPTVYECKPCHPLCSQCSTSGNDLSSCLVCEKFVFRNSCVYECPKVAIVCSNGRFICPLDSTYDPTFGKSDQAASNLQRQQGGILCPACHDECSRGCHGPGPLACTHCANSFIKHTND</sequence>
<name>A0ABD2PI34_9PLAT</name>
<proteinExistence type="predicted"/>
<organism evidence="1 2">
    <name type="scientific">Cichlidogyrus casuarinus</name>
    <dbReference type="NCBI Taxonomy" id="1844966"/>
    <lineage>
        <taxon>Eukaryota</taxon>
        <taxon>Metazoa</taxon>
        <taxon>Spiralia</taxon>
        <taxon>Lophotrochozoa</taxon>
        <taxon>Platyhelminthes</taxon>
        <taxon>Monogenea</taxon>
        <taxon>Monopisthocotylea</taxon>
        <taxon>Dactylogyridea</taxon>
        <taxon>Ancyrocephalidae</taxon>
        <taxon>Cichlidogyrus</taxon>
    </lineage>
</organism>
<dbReference type="SMART" id="SM00261">
    <property type="entry name" value="FU"/>
    <property type="match status" value="2"/>
</dbReference>
<reference evidence="1 2" key="1">
    <citation type="submission" date="2024-11" db="EMBL/GenBank/DDBJ databases">
        <title>Adaptive evolution of stress response genes in parasites aligns with host niche diversity.</title>
        <authorList>
            <person name="Hahn C."/>
            <person name="Resl P."/>
        </authorList>
    </citation>
    <scope>NUCLEOTIDE SEQUENCE [LARGE SCALE GENOMIC DNA]</scope>
    <source>
        <strain evidence="1">EGGRZ-B1_66</strain>
        <tissue evidence="1">Body</tissue>
    </source>
</reference>
<evidence type="ECO:0000313" key="2">
    <source>
        <dbReference type="Proteomes" id="UP001626550"/>
    </source>
</evidence>
<dbReference type="SUPFAM" id="SSF57184">
    <property type="entry name" value="Growth factor receptor domain"/>
    <property type="match status" value="1"/>
</dbReference>
<protein>
    <recommendedName>
        <fullName evidence="3">Furin-like cysteine-rich domain-containing protein</fullName>
    </recommendedName>
</protein>
<evidence type="ECO:0008006" key="3">
    <source>
        <dbReference type="Google" id="ProtNLM"/>
    </source>
</evidence>
<gene>
    <name evidence="1" type="ORF">Ciccas_014525</name>
</gene>
<comment type="caution">
    <text evidence="1">The sequence shown here is derived from an EMBL/GenBank/DDBJ whole genome shotgun (WGS) entry which is preliminary data.</text>
</comment>
<dbReference type="InterPro" id="IPR006212">
    <property type="entry name" value="Furin_repeat"/>
</dbReference>
<accession>A0ABD2PI34</accession>
<evidence type="ECO:0000313" key="1">
    <source>
        <dbReference type="EMBL" id="KAL3306976.1"/>
    </source>
</evidence>
<dbReference type="Gene3D" id="2.10.220.10">
    <property type="entry name" value="Hormone Receptor, Insulin-like Growth Factor Receptor 1, Chain A, domain 2"/>
    <property type="match status" value="1"/>
</dbReference>
<dbReference type="AlphaFoldDB" id="A0ABD2PI34"/>
<dbReference type="InterPro" id="IPR009030">
    <property type="entry name" value="Growth_fac_rcpt_cys_sf"/>
</dbReference>
<feature type="non-terminal residue" evidence="1">
    <location>
        <position position="162"/>
    </location>
</feature>